<evidence type="ECO:0000313" key="2">
    <source>
        <dbReference type="Proteomes" id="UP000613193"/>
    </source>
</evidence>
<dbReference type="EMBL" id="JAEHFW010000001">
    <property type="protein sequence ID" value="MBK0378614.1"/>
    <property type="molecule type" value="Genomic_DNA"/>
</dbReference>
<name>A0A934PR61_9SPHI</name>
<comment type="caution">
    <text evidence="1">The sequence shown here is derived from an EMBL/GenBank/DDBJ whole genome shotgun (WGS) entry which is preliminary data.</text>
</comment>
<accession>A0A934PR61</accession>
<keyword evidence="2" id="KW-1185">Reference proteome</keyword>
<evidence type="ECO:0000313" key="1">
    <source>
        <dbReference type="EMBL" id="MBK0378614.1"/>
    </source>
</evidence>
<proteinExistence type="predicted"/>
<dbReference type="AlphaFoldDB" id="A0A934PR61"/>
<organism evidence="1 2">
    <name type="scientific">Mucilaginibacter segetis</name>
    <dbReference type="NCBI Taxonomy" id="2793071"/>
    <lineage>
        <taxon>Bacteria</taxon>
        <taxon>Pseudomonadati</taxon>
        <taxon>Bacteroidota</taxon>
        <taxon>Sphingobacteriia</taxon>
        <taxon>Sphingobacteriales</taxon>
        <taxon>Sphingobacteriaceae</taxon>
        <taxon>Mucilaginibacter</taxon>
    </lineage>
</organism>
<gene>
    <name evidence="1" type="ORF">I5M19_04815</name>
</gene>
<dbReference type="RefSeq" id="WP_200064670.1">
    <property type="nucleotide sequence ID" value="NZ_JAEHFW010000001.1"/>
</dbReference>
<reference evidence="1" key="1">
    <citation type="submission" date="2020-12" db="EMBL/GenBank/DDBJ databases">
        <title>Bacterial novel species Mucilaginibacter sp. SD-g isolated from soil.</title>
        <authorList>
            <person name="Jung H.-Y."/>
        </authorList>
    </citation>
    <scope>NUCLEOTIDE SEQUENCE</scope>
    <source>
        <strain evidence="1">SD-g</strain>
    </source>
</reference>
<dbReference type="Proteomes" id="UP000613193">
    <property type="component" value="Unassembled WGS sequence"/>
</dbReference>
<protein>
    <submittedName>
        <fullName evidence="1">Uncharacterized protein</fullName>
    </submittedName>
</protein>
<sequence length="60" mass="6300">MLDFFFFPFPFSRTASDGGQTAHDGHAGRQGIAILAEAYGHSANVVEQDFAARGAICPAG</sequence>